<name>A0ABR8XG45_9BACL</name>
<keyword evidence="3" id="KW-1185">Reference proteome</keyword>
<proteinExistence type="predicted"/>
<dbReference type="Pfam" id="PF12728">
    <property type="entry name" value="HTH_17"/>
    <property type="match status" value="1"/>
</dbReference>
<accession>A0ABR8XG45</accession>
<reference evidence="2 3" key="1">
    <citation type="submission" date="2020-08" db="EMBL/GenBank/DDBJ databases">
        <title>A Genomic Blueprint of the Chicken Gut Microbiome.</title>
        <authorList>
            <person name="Gilroy R."/>
            <person name="Ravi A."/>
            <person name="Getino M."/>
            <person name="Pursley I."/>
            <person name="Horton D.L."/>
            <person name="Alikhan N.-F."/>
            <person name="Baker D."/>
            <person name="Gharbi K."/>
            <person name="Hall N."/>
            <person name="Watson M."/>
            <person name="Adriaenssens E.M."/>
            <person name="Foster-Nyarko E."/>
            <person name="Jarju S."/>
            <person name="Secka A."/>
            <person name="Antonio M."/>
            <person name="Oren A."/>
            <person name="Chaudhuri R."/>
            <person name="La Ragione R.M."/>
            <person name="Hildebrand F."/>
            <person name="Pallen M.J."/>
        </authorList>
    </citation>
    <scope>NUCLEOTIDE SEQUENCE [LARGE SCALE GENOMIC DNA]</scope>
    <source>
        <strain evidence="2 3">Re31</strain>
    </source>
</reference>
<dbReference type="EMBL" id="JACSQA010000032">
    <property type="protein sequence ID" value="MBD8028188.1"/>
    <property type="molecule type" value="Genomic_DNA"/>
</dbReference>
<dbReference type="InterPro" id="IPR010093">
    <property type="entry name" value="SinI_DNA-bd"/>
</dbReference>
<evidence type="ECO:0000313" key="2">
    <source>
        <dbReference type="EMBL" id="MBD8028188.1"/>
    </source>
</evidence>
<sequence>MKLIPQLLEVAEVAKLLKCNKNKVYELIKSGQLQGLKLGRMKVSTIEIENFLLRNVGRDLTDPFNIKPLEKGGDQT</sequence>
<protein>
    <submittedName>
        <fullName evidence="2">Helix-turn-helix domain-containing protein</fullName>
    </submittedName>
</protein>
<organism evidence="2 3">
    <name type="scientific">Ureibacillus galli</name>
    <dbReference type="NCBI Taxonomy" id="2762222"/>
    <lineage>
        <taxon>Bacteria</taxon>
        <taxon>Bacillati</taxon>
        <taxon>Bacillota</taxon>
        <taxon>Bacilli</taxon>
        <taxon>Bacillales</taxon>
        <taxon>Caryophanaceae</taxon>
        <taxon>Ureibacillus</taxon>
    </lineage>
</organism>
<dbReference type="NCBIfam" id="TIGR01764">
    <property type="entry name" value="excise"/>
    <property type="match status" value="1"/>
</dbReference>
<dbReference type="InterPro" id="IPR041657">
    <property type="entry name" value="HTH_17"/>
</dbReference>
<feature type="domain" description="Helix-turn-helix" evidence="1">
    <location>
        <begin position="7"/>
        <end position="55"/>
    </location>
</feature>
<evidence type="ECO:0000313" key="3">
    <source>
        <dbReference type="Proteomes" id="UP000640930"/>
    </source>
</evidence>
<comment type="caution">
    <text evidence="2">The sequence shown here is derived from an EMBL/GenBank/DDBJ whole genome shotgun (WGS) entry which is preliminary data.</text>
</comment>
<evidence type="ECO:0000259" key="1">
    <source>
        <dbReference type="Pfam" id="PF12728"/>
    </source>
</evidence>
<gene>
    <name evidence="2" type="ORF">H9636_16185</name>
</gene>
<dbReference type="Proteomes" id="UP000640930">
    <property type="component" value="Unassembled WGS sequence"/>
</dbReference>